<feature type="domain" description="DPH-type MB" evidence="14">
    <location>
        <begin position="163"/>
        <end position="226"/>
    </location>
</feature>
<dbReference type="InterPro" id="IPR007872">
    <property type="entry name" value="DPH_MB_dom"/>
</dbReference>
<dbReference type="CDD" id="cd06257">
    <property type="entry name" value="DnaJ"/>
    <property type="match status" value="1"/>
</dbReference>
<evidence type="ECO:0000256" key="12">
    <source>
        <dbReference type="SAM" id="MobiDB-lite"/>
    </source>
</evidence>
<dbReference type="SMART" id="SM00271">
    <property type="entry name" value="DnaJ"/>
    <property type="match status" value="1"/>
</dbReference>
<dbReference type="Gene3D" id="1.10.287.110">
    <property type="entry name" value="DnaJ domain"/>
    <property type="match status" value="1"/>
</dbReference>
<proteinExistence type="inferred from homology"/>
<gene>
    <name evidence="15" type="ORF">JX265_010194</name>
</gene>
<protein>
    <recommendedName>
        <fullName evidence="6">Diphthamide biosynthesis protein 4</fullName>
    </recommendedName>
</protein>
<sequence>MAPPKKDQKSKEPTLFEILAITPTSLDGQDSATQIKTVKQAYRRALLKHHPDKNQQAKAAGAPADPQDAASKENGSSGNRSEETFTVDQITHAYTVLSDGRRRREYTRLLQTQFGAATYSSSSSSSTSAPSQSSRNANANANGGGLYTFNVHTSTAAKAGGSGTETVDLDDMRWDGRAQVYHRTCGRCGTKRGYCFRELDLEEVGEEGELMVQCIGCSLWLRVLFAEAEDSDEEAGGAGVGTVQKQNGADGADLKQVRSGSAAGKNGAWTWKLNFGISIGGGASASVKSGRDS</sequence>
<dbReference type="GO" id="GO:0046872">
    <property type="term" value="F:metal ion binding"/>
    <property type="evidence" value="ECO:0007669"/>
    <property type="project" value="UniProtKB-KW"/>
</dbReference>
<comment type="function">
    <text evidence="1">Required for the first step of diphthamide biosynthesis, the transfer of 3-amino-3-carboxypropyl from S-adenosyl-L-methionine to a histidine residue. Diphthamide is a post-translational modification of histidine which occurs in elongation factor 2.</text>
</comment>
<comment type="similarity">
    <text evidence="5">Belongs to the DPH4 family.</text>
</comment>
<evidence type="ECO:0000256" key="11">
    <source>
        <dbReference type="ARBA" id="ARBA00023242"/>
    </source>
</evidence>
<dbReference type="Proteomes" id="UP000829685">
    <property type="component" value="Unassembled WGS sequence"/>
</dbReference>
<organism evidence="15 16">
    <name type="scientific">Neoarthrinium moseri</name>
    <dbReference type="NCBI Taxonomy" id="1658444"/>
    <lineage>
        <taxon>Eukaryota</taxon>
        <taxon>Fungi</taxon>
        <taxon>Dikarya</taxon>
        <taxon>Ascomycota</taxon>
        <taxon>Pezizomycotina</taxon>
        <taxon>Sordariomycetes</taxon>
        <taxon>Xylariomycetidae</taxon>
        <taxon>Amphisphaeriales</taxon>
        <taxon>Apiosporaceae</taxon>
        <taxon>Neoarthrinium</taxon>
    </lineage>
</organism>
<evidence type="ECO:0000256" key="6">
    <source>
        <dbReference type="ARBA" id="ARBA00021797"/>
    </source>
</evidence>
<evidence type="ECO:0000256" key="9">
    <source>
        <dbReference type="ARBA" id="ARBA00022833"/>
    </source>
</evidence>
<dbReference type="PROSITE" id="PS50076">
    <property type="entry name" value="DNAJ_2"/>
    <property type="match status" value="1"/>
</dbReference>
<evidence type="ECO:0000256" key="1">
    <source>
        <dbReference type="ARBA" id="ARBA00003474"/>
    </source>
</evidence>
<dbReference type="GO" id="GO:0005634">
    <property type="term" value="C:nucleus"/>
    <property type="evidence" value="ECO:0007669"/>
    <property type="project" value="UniProtKB-SubCell"/>
</dbReference>
<dbReference type="Gene3D" id="3.10.660.10">
    <property type="entry name" value="DPH Zinc finger"/>
    <property type="match status" value="1"/>
</dbReference>
<name>A0A9P9WE91_9PEZI</name>
<keyword evidence="7" id="KW-0963">Cytoplasm</keyword>
<feature type="region of interest" description="Disordered" evidence="12">
    <location>
        <begin position="117"/>
        <end position="140"/>
    </location>
</feature>
<dbReference type="GO" id="GO:0005737">
    <property type="term" value="C:cytoplasm"/>
    <property type="evidence" value="ECO:0007669"/>
    <property type="project" value="UniProtKB-SubCell"/>
</dbReference>
<keyword evidence="10" id="KW-0408">Iron</keyword>
<dbReference type="PROSITE" id="PS51074">
    <property type="entry name" value="DPH_MB"/>
    <property type="match status" value="1"/>
</dbReference>
<evidence type="ECO:0000256" key="3">
    <source>
        <dbReference type="ARBA" id="ARBA00004496"/>
    </source>
</evidence>
<comment type="caution">
    <text evidence="15">The sequence shown here is derived from an EMBL/GenBank/DDBJ whole genome shotgun (WGS) entry which is preliminary data.</text>
</comment>
<accession>A0A9P9WE91</accession>
<dbReference type="GO" id="GO:0017183">
    <property type="term" value="P:protein histidyl modification to diphthamide"/>
    <property type="evidence" value="ECO:0007669"/>
    <property type="project" value="InterPro"/>
</dbReference>
<dbReference type="InterPro" id="IPR036869">
    <property type="entry name" value="J_dom_sf"/>
</dbReference>
<dbReference type="SUPFAM" id="SSF144217">
    <property type="entry name" value="CSL zinc finger"/>
    <property type="match status" value="1"/>
</dbReference>
<comment type="subcellular location">
    <subcellularLocation>
        <location evidence="3">Cytoplasm</location>
    </subcellularLocation>
    <subcellularLocation>
        <location evidence="2">Nucleus</location>
    </subcellularLocation>
</comment>
<keyword evidence="11" id="KW-0539">Nucleus</keyword>
<evidence type="ECO:0000256" key="7">
    <source>
        <dbReference type="ARBA" id="ARBA00022490"/>
    </source>
</evidence>
<feature type="compositionally biased region" description="Polar residues" evidence="12">
    <location>
        <begin position="73"/>
        <end position="86"/>
    </location>
</feature>
<dbReference type="PANTHER" id="PTHR21454:SF46">
    <property type="entry name" value="DIPHTHAMIDE BIOSYNTHESIS PROTEIN 4"/>
    <property type="match status" value="1"/>
</dbReference>
<feature type="domain" description="J" evidence="13">
    <location>
        <begin position="14"/>
        <end position="110"/>
    </location>
</feature>
<keyword evidence="9" id="KW-0862">Zinc</keyword>
<feature type="compositionally biased region" description="Basic residues" evidence="12">
    <location>
        <begin position="42"/>
        <end position="51"/>
    </location>
</feature>
<dbReference type="SUPFAM" id="SSF46565">
    <property type="entry name" value="Chaperone J-domain"/>
    <property type="match status" value="1"/>
</dbReference>
<feature type="compositionally biased region" description="Low complexity" evidence="12">
    <location>
        <begin position="56"/>
        <end position="69"/>
    </location>
</feature>
<dbReference type="PANTHER" id="PTHR21454">
    <property type="entry name" value="DPH3 HOMOLOG-RELATED"/>
    <property type="match status" value="1"/>
</dbReference>
<evidence type="ECO:0000256" key="10">
    <source>
        <dbReference type="ARBA" id="ARBA00023004"/>
    </source>
</evidence>
<evidence type="ECO:0000259" key="13">
    <source>
        <dbReference type="PROSITE" id="PS50076"/>
    </source>
</evidence>
<evidence type="ECO:0000259" key="14">
    <source>
        <dbReference type="PROSITE" id="PS51074"/>
    </source>
</evidence>
<feature type="region of interest" description="Disordered" evidence="12">
    <location>
        <begin position="42"/>
        <end position="86"/>
    </location>
</feature>
<evidence type="ECO:0000313" key="16">
    <source>
        <dbReference type="Proteomes" id="UP000829685"/>
    </source>
</evidence>
<evidence type="ECO:0000256" key="8">
    <source>
        <dbReference type="ARBA" id="ARBA00022723"/>
    </source>
</evidence>
<dbReference type="InterPro" id="IPR044248">
    <property type="entry name" value="DPH3/4-like"/>
</dbReference>
<dbReference type="EMBL" id="JAFIMR010000033">
    <property type="protein sequence ID" value="KAI1859745.1"/>
    <property type="molecule type" value="Genomic_DNA"/>
</dbReference>
<keyword evidence="16" id="KW-1185">Reference proteome</keyword>
<dbReference type="InterPro" id="IPR036671">
    <property type="entry name" value="DPH_MB_sf"/>
</dbReference>
<dbReference type="InterPro" id="IPR001623">
    <property type="entry name" value="DnaJ_domain"/>
</dbReference>
<comment type="pathway">
    <text evidence="4">Protein modification; peptidyl-diphthamide biosynthesis.</text>
</comment>
<dbReference type="AlphaFoldDB" id="A0A9P9WE91"/>
<reference evidence="15" key="1">
    <citation type="submission" date="2021-03" db="EMBL/GenBank/DDBJ databases">
        <title>Revisited historic fungal species revealed as producer of novel bioactive compounds through whole genome sequencing and comparative genomics.</title>
        <authorList>
            <person name="Vignolle G.A."/>
            <person name="Hochenegger N."/>
            <person name="Mach R.L."/>
            <person name="Mach-Aigner A.R."/>
            <person name="Javad Rahimi M."/>
            <person name="Salim K.A."/>
            <person name="Chan C.M."/>
            <person name="Lim L.B.L."/>
            <person name="Cai F."/>
            <person name="Druzhinina I.S."/>
            <person name="U'Ren J.M."/>
            <person name="Derntl C."/>
        </authorList>
    </citation>
    <scope>NUCLEOTIDE SEQUENCE</scope>
    <source>
        <strain evidence="15">TUCIM 5799</strain>
    </source>
</reference>
<feature type="compositionally biased region" description="Low complexity" evidence="12">
    <location>
        <begin position="120"/>
        <end position="140"/>
    </location>
</feature>
<evidence type="ECO:0000256" key="5">
    <source>
        <dbReference type="ARBA" id="ARBA00006169"/>
    </source>
</evidence>
<evidence type="ECO:0000313" key="15">
    <source>
        <dbReference type="EMBL" id="KAI1859745.1"/>
    </source>
</evidence>
<evidence type="ECO:0000256" key="2">
    <source>
        <dbReference type="ARBA" id="ARBA00004123"/>
    </source>
</evidence>
<keyword evidence="8" id="KW-0479">Metal-binding</keyword>
<dbReference type="Pfam" id="PF05207">
    <property type="entry name" value="Zn_ribbon_CSL"/>
    <property type="match status" value="1"/>
</dbReference>
<evidence type="ECO:0000256" key="4">
    <source>
        <dbReference type="ARBA" id="ARBA00005156"/>
    </source>
</evidence>